<feature type="region of interest" description="Disordered" evidence="1">
    <location>
        <begin position="997"/>
        <end position="1026"/>
    </location>
</feature>
<feature type="compositionally biased region" description="Polar residues" evidence="1">
    <location>
        <begin position="849"/>
        <end position="867"/>
    </location>
</feature>
<dbReference type="KEGG" id="char:105911132"/>
<feature type="region of interest" description="Disordered" evidence="1">
    <location>
        <begin position="502"/>
        <end position="556"/>
    </location>
</feature>
<feature type="compositionally biased region" description="Polar residues" evidence="1">
    <location>
        <begin position="1256"/>
        <end position="1273"/>
    </location>
</feature>
<feature type="compositionally biased region" description="Polar residues" evidence="1">
    <location>
        <begin position="263"/>
        <end position="277"/>
    </location>
</feature>
<feature type="compositionally biased region" description="Acidic residues" evidence="1">
    <location>
        <begin position="1163"/>
        <end position="1179"/>
    </location>
</feature>
<feature type="region of interest" description="Disordered" evidence="1">
    <location>
        <begin position="133"/>
        <end position="197"/>
    </location>
</feature>
<dbReference type="GeneID" id="105911132"/>
<dbReference type="InterPro" id="IPR013087">
    <property type="entry name" value="Znf_C2H2_type"/>
</dbReference>
<dbReference type="Proteomes" id="UP000515152">
    <property type="component" value="Chromosome 7"/>
</dbReference>
<dbReference type="GO" id="GO:0006357">
    <property type="term" value="P:regulation of transcription by RNA polymerase II"/>
    <property type="evidence" value="ECO:0007669"/>
    <property type="project" value="TreeGrafter"/>
</dbReference>
<dbReference type="CTD" id="57507"/>
<feature type="region of interest" description="Disordered" evidence="1">
    <location>
        <begin position="443"/>
        <end position="462"/>
    </location>
</feature>
<feature type="domain" description="C2H2-type" evidence="2">
    <location>
        <begin position="476"/>
        <end position="499"/>
    </location>
</feature>
<name>A0A6P8FQZ1_CLUHA</name>
<dbReference type="PANTHER" id="PTHR21564:SF4">
    <property type="entry name" value="ZINC FINGER PROTEIN 608"/>
    <property type="match status" value="1"/>
</dbReference>
<feature type="region of interest" description="Disordered" evidence="1">
    <location>
        <begin position="808"/>
        <end position="867"/>
    </location>
</feature>
<sequence length="1368" mass="149793">MSVISSVDESIKASGADTYDSGDDWEIGLGNLIYNLDADLEKDRRKLEMNRVLNIKSNVKRCEDLAFSCATTVLDGLTNPSAQPPSVSRGNACKESKKFKVKKSNSSNVKDNILSLDTVYGIPKVCIGKRQESQGRLREATEMNSAADQENSKLNTSDVTISCAKGKEEKRGKNHSRTLKRERDAVRTRKEKQSDALASLGFTGVRASENDCAVEGEENPCHCEDSEMGDSTGGVGARIMGSAIVVNKIEEIDAPARTQKTLQVRTRSVGTSTQEPEQASDAAHMGPCQPGTSVNLEGIVWHETEEGVLVVNVTWRKRTYVGTLLDCTKHDWAPPRFCDSPSTDAETGGRGRSKRMRLAIPDQAIVEPVLPKVRALPHKRRGVGISSKGRRASLNLLSNCRTPPYYTEEELKAGPLSQGKRKIKAPADLDLTLVTEDIKNGKRIRAKSRSAPSTPQGKSDPVFLDQACPSPMLIDCPHPNCNKKYKHINGLRYHQSHAHLDTDRKQDFEVENEDRLTDEEEGPLRNLAFSCTETAPSSSKKANSPPKLGVLGPSKSRKLMLNNDPGLIMASKSRRHAVTKEGCADDLSNLPIISNMTVVLENCLIADRSSSVEMPKLEAEDVIDKHEVDDQSRKEMGRTDKCSSKARAGRFIVTPPAPPKLIAIPTTTFSASSTETVCHHSSPTVALTKAKSLALKPIKPKLDMIVQSNLPSSTLVSCGKDGKRKDKQRLKDRHCKDIRSTKSENVHVKMDDPKAMGKDFSISLLKEHLSKQEACSGPSETQESRMASIRAEADKVYTFTDNAPSPSIGGCSRLDSSTLANGEGTTSKTNSPAYSDISDAADDGGSDGRLNTKSKVNAAPTESNPGHCTNARLASGALKEAQSSPLYHGYDSYCLQGYVHAGQTNSSSTFLKVSTAYDGKTKKEDLKEATEEFKITESTNAKKKDPCTSSSQSQLQMAMTETQTALAQSLYYGQYSRGIKVDQKLLTLSAAAHSRAPIETGSEDMQKNKQKGTPAGRDLEHREPQKEDLREIPVLGVISKGVNSIKTSGSKVGHPYLELERQQVKSTLITMMKDQRLESEELKPGKDLTEQILLDSNVSCANDCESLCWGGRPYTAKYTSLLNQEIHKGSAELHSATARDPDVSPESDSKMGAELVNKRPEAPGEDQEETDDQTDDQDVSGEVTEELKNTTTQGSGTSALSPQQSYVQYQHSYPYLHLCDPSNHAYRVMSPALVSSYAGFHYPLYGKTAGREESDLSQSNNSSINTRPQSDSSPLELRLHHNLPYHGKSPVPGERGSPERERDLEQEREPVPYSQHLHSHHHTHLGMGYTLMPGQYDPYPGIQQLTEETTVRSTVPPQYTDIAPGIYI</sequence>
<gene>
    <name evidence="4" type="primary">znf608</name>
</gene>
<dbReference type="PROSITE" id="PS00028">
    <property type="entry name" value="ZINC_FINGER_C2H2_1"/>
    <property type="match status" value="1"/>
</dbReference>
<evidence type="ECO:0000256" key="1">
    <source>
        <dbReference type="SAM" id="MobiDB-lite"/>
    </source>
</evidence>
<feature type="region of interest" description="Disordered" evidence="1">
    <location>
        <begin position="263"/>
        <end position="289"/>
    </location>
</feature>
<evidence type="ECO:0000313" key="4">
    <source>
        <dbReference type="RefSeq" id="XP_031425971.1"/>
    </source>
</evidence>
<protein>
    <submittedName>
        <fullName evidence="4">Zinc finger protein 608 isoform X1</fullName>
    </submittedName>
</protein>
<proteinExistence type="predicted"/>
<reference evidence="4" key="1">
    <citation type="submission" date="2025-08" db="UniProtKB">
        <authorList>
            <consortium name="RefSeq"/>
        </authorList>
    </citation>
    <scope>IDENTIFICATION</scope>
</reference>
<dbReference type="RefSeq" id="XP_031425971.1">
    <property type="nucleotide sequence ID" value="XM_031570111.2"/>
</dbReference>
<dbReference type="GO" id="GO:0005634">
    <property type="term" value="C:nucleus"/>
    <property type="evidence" value="ECO:0007669"/>
    <property type="project" value="TreeGrafter"/>
</dbReference>
<dbReference type="InterPro" id="IPR040010">
    <property type="entry name" value="ZN608/ZN609"/>
</dbReference>
<feature type="compositionally biased region" description="Polar residues" evidence="1">
    <location>
        <begin position="142"/>
        <end position="160"/>
    </location>
</feature>
<feature type="compositionally biased region" description="Basic and acidic residues" evidence="1">
    <location>
        <begin position="179"/>
        <end position="194"/>
    </location>
</feature>
<dbReference type="PANTHER" id="PTHR21564">
    <property type="entry name" value="BRAKELESS PROTEIN"/>
    <property type="match status" value="1"/>
</dbReference>
<feature type="compositionally biased region" description="Polar residues" evidence="1">
    <location>
        <begin position="814"/>
        <end position="832"/>
    </location>
</feature>
<feature type="compositionally biased region" description="Basic and acidic residues" evidence="1">
    <location>
        <begin position="1017"/>
        <end position="1026"/>
    </location>
</feature>
<feature type="compositionally biased region" description="Basic and acidic residues" evidence="1">
    <location>
        <begin position="1296"/>
        <end position="1308"/>
    </location>
</feature>
<evidence type="ECO:0000313" key="3">
    <source>
        <dbReference type="Proteomes" id="UP000515152"/>
    </source>
</evidence>
<feature type="compositionally biased region" description="Acidic residues" evidence="1">
    <location>
        <begin position="509"/>
        <end position="521"/>
    </location>
</feature>
<organism evidence="3 4">
    <name type="scientific">Clupea harengus</name>
    <name type="common">Atlantic herring</name>
    <dbReference type="NCBI Taxonomy" id="7950"/>
    <lineage>
        <taxon>Eukaryota</taxon>
        <taxon>Metazoa</taxon>
        <taxon>Chordata</taxon>
        <taxon>Craniata</taxon>
        <taxon>Vertebrata</taxon>
        <taxon>Euteleostomi</taxon>
        <taxon>Actinopterygii</taxon>
        <taxon>Neopterygii</taxon>
        <taxon>Teleostei</taxon>
        <taxon>Clupei</taxon>
        <taxon>Clupeiformes</taxon>
        <taxon>Clupeoidei</taxon>
        <taxon>Clupeidae</taxon>
        <taxon>Clupea</taxon>
    </lineage>
</organism>
<feature type="region of interest" description="Disordered" evidence="1">
    <location>
        <begin position="1252"/>
        <end position="1308"/>
    </location>
</feature>
<feature type="compositionally biased region" description="Low complexity" evidence="1">
    <location>
        <begin position="535"/>
        <end position="547"/>
    </location>
</feature>
<accession>A0A6P8FQZ1</accession>
<feature type="region of interest" description="Disordered" evidence="1">
    <location>
        <begin position="1132"/>
        <end position="1180"/>
    </location>
</feature>
<feature type="compositionally biased region" description="Basic and acidic residues" evidence="1">
    <location>
        <begin position="1132"/>
        <end position="1162"/>
    </location>
</feature>
<keyword evidence="3" id="KW-1185">Reference proteome</keyword>
<evidence type="ECO:0000259" key="2">
    <source>
        <dbReference type="PROSITE" id="PS00028"/>
    </source>
</evidence>
<dbReference type="OrthoDB" id="5863628at2759"/>